<sequence>MKKLIILALTVISTAVWAGSTTNNFRTNSGDIVSVGQTEESLIEKMGKPRPKHYVLDDGQFYCAATEYVYRVDMQEYTVILCRGKIVKIEWRNA</sequence>
<evidence type="ECO:0000256" key="1">
    <source>
        <dbReference type="SAM" id="SignalP"/>
    </source>
</evidence>
<dbReference type="eggNOG" id="ENOG5031RS3">
    <property type="taxonomic scope" value="Bacteria"/>
</dbReference>
<proteinExistence type="predicted"/>
<dbReference type="RefSeq" id="WP_016166756.1">
    <property type="nucleotide sequence ID" value="NZ_JHZG01000036.1"/>
</dbReference>
<keyword evidence="3" id="KW-1185">Reference proteome</keyword>
<feature type="chain" id="PRO_5004480693" description="DUF2845 domain-containing protein" evidence="1">
    <location>
        <begin position="19"/>
        <end position="94"/>
    </location>
</feature>
<evidence type="ECO:0000313" key="3">
    <source>
        <dbReference type="Proteomes" id="UP000016201"/>
    </source>
</evidence>
<organism evidence="2 3">
    <name type="scientific">Acinetobacter tandoii DSM 14970 = CIP 107469</name>
    <dbReference type="NCBI Taxonomy" id="1120927"/>
    <lineage>
        <taxon>Bacteria</taxon>
        <taxon>Pseudomonadati</taxon>
        <taxon>Pseudomonadota</taxon>
        <taxon>Gammaproteobacteria</taxon>
        <taxon>Moraxellales</taxon>
        <taxon>Moraxellaceae</taxon>
        <taxon>Acinetobacter</taxon>
    </lineage>
</organism>
<dbReference type="PATRIC" id="fig|1120927.3.peg.1621"/>
<dbReference type="EMBL" id="AQFM01000036">
    <property type="protein sequence ID" value="EOR08317.1"/>
    <property type="molecule type" value="Genomic_DNA"/>
</dbReference>
<dbReference type="OrthoDB" id="6700275at2"/>
<dbReference type="Proteomes" id="UP000016201">
    <property type="component" value="Unassembled WGS sequence"/>
</dbReference>
<keyword evidence="1" id="KW-0732">Signal</keyword>
<dbReference type="AlphaFoldDB" id="R9B1M8"/>
<accession>R9B1M8</accession>
<name>R9B1M8_9GAMM</name>
<feature type="signal peptide" evidence="1">
    <location>
        <begin position="1"/>
        <end position="18"/>
    </location>
</feature>
<evidence type="ECO:0008006" key="4">
    <source>
        <dbReference type="Google" id="ProtNLM"/>
    </source>
</evidence>
<comment type="caution">
    <text evidence="2">The sequence shown here is derived from an EMBL/GenBank/DDBJ whole genome shotgun (WGS) entry which is preliminary data.</text>
</comment>
<reference evidence="2 3" key="1">
    <citation type="submission" date="2013-03" db="EMBL/GenBank/DDBJ databases">
        <title>The Genome Sequence of Acinetobacter tandoii CIP 107469.</title>
        <authorList>
            <consortium name="The Broad Institute Genome Sequencing Platform"/>
            <consortium name="The Broad Institute Genome Sequencing Center for Infectious Disease"/>
            <person name="Cerqueira G."/>
            <person name="Feldgarden M."/>
            <person name="Courvalin P."/>
            <person name="Perichon B."/>
            <person name="Grillot-Courvalin C."/>
            <person name="Clermont D."/>
            <person name="Rocha E."/>
            <person name="Yoon E.-J."/>
            <person name="Nemec A."/>
            <person name="Walker B."/>
            <person name="Young S.K."/>
            <person name="Zeng Q."/>
            <person name="Gargeya S."/>
            <person name="Fitzgerald M."/>
            <person name="Haas B."/>
            <person name="Abouelleil A."/>
            <person name="Alvarado L."/>
            <person name="Arachchi H.M."/>
            <person name="Berlin A.M."/>
            <person name="Chapman S.B."/>
            <person name="Dewar J."/>
            <person name="Goldberg J."/>
            <person name="Griggs A."/>
            <person name="Gujja S."/>
            <person name="Hansen M."/>
            <person name="Howarth C."/>
            <person name="Imamovic A."/>
            <person name="Larimer J."/>
            <person name="McCowan C."/>
            <person name="Murphy C."/>
            <person name="Neiman D."/>
            <person name="Pearson M."/>
            <person name="Priest M."/>
            <person name="Roberts A."/>
            <person name="Saif S."/>
            <person name="Shea T."/>
            <person name="Sisk P."/>
            <person name="Sykes S."/>
            <person name="Wortman J."/>
            <person name="Nusbaum C."/>
            <person name="Birren B."/>
        </authorList>
    </citation>
    <scope>NUCLEOTIDE SEQUENCE [LARGE SCALE GENOMIC DNA]</scope>
    <source>
        <strain evidence="2 3">CIP 107469</strain>
    </source>
</reference>
<protein>
    <recommendedName>
        <fullName evidence="4">DUF2845 domain-containing protein</fullName>
    </recommendedName>
</protein>
<gene>
    <name evidence="2" type="ORF">I593_01673</name>
</gene>
<evidence type="ECO:0000313" key="2">
    <source>
        <dbReference type="EMBL" id="EOR08317.1"/>
    </source>
</evidence>